<feature type="compositionally biased region" description="Basic and acidic residues" evidence="1">
    <location>
        <begin position="307"/>
        <end position="317"/>
    </location>
</feature>
<dbReference type="Proteomes" id="UP001190700">
    <property type="component" value="Unassembled WGS sequence"/>
</dbReference>
<dbReference type="AlphaFoldDB" id="A0AAE0KP22"/>
<feature type="compositionally biased region" description="Basic and acidic residues" evidence="1">
    <location>
        <begin position="405"/>
        <end position="430"/>
    </location>
</feature>
<reference evidence="2 3" key="1">
    <citation type="journal article" date="2015" name="Genome Biol. Evol.">
        <title>Comparative Genomics of a Bacterivorous Green Alga Reveals Evolutionary Causalities and Consequences of Phago-Mixotrophic Mode of Nutrition.</title>
        <authorList>
            <person name="Burns J.A."/>
            <person name="Paasch A."/>
            <person name="Narechania A."/>
            <person name="Kim E."/>
        </authorList>
    </citation>
    <scope>NUCLEOTIDE SEQUENCE [LARGE SCALE GENOMIC DNA]</scope>
    <source>
        <strain evidence="2 3">PLY_AMNH</strain>
    </source>
</reference>
<name>A0AAE0KP22_9CHLO</name>
<feature type="compositionally biased region" description="Basic residues" evidence="1">
    <location>
        <begin position="85"/>
        <end position="97"/>
    </location>
</feature>
<comment type="caution">
    <text evidence="2">The sequence shown here is derived from an EMBL/GenBank/DDBJ whole genome shotgun (WGS) entry which is preliminary data.</text>
</comment>
<accession>A0AAE0KP22</accession>
<proteinExistence type="predicted"/>
<feature type="compositionally biased region" description="Basic and acidic residues" evidence="1">
    <location>
        <begin position="100"/>
        <end position="117"/>
    </location>
</feature>
<keyword evidence="3" id="KW-1185">Reference proteome</keyword>
<dbReference type="EMBL" id="LGRX02022549">
    <property type="protein sequence ID" value="KAK3255482.1"/>
    <property type="molecule type" value="Genomic_DNA"/>
</dbReference>
<feature type="region of interest" description="Disordered" evidence="1">
    <location>
        <begin position="384"/>
        <end position="467"/>
    </location>
</feature>
<sequence length="467" mass="48387">MARHSQAPHLLQRVPSRFLDEPEVVDVHKGCNHGWIPAATMQGHGDNGHTRIEEGSDSLDARPVENSYHFLDRSDGSDSGQGHGRSQRVHVPRKHTNSTHQREALCELSDNRSESELRGSAPVPAGVRIPLNSVRQDDLEPPGRALPGAQAPAHFGGTQQIPPGAQDPAHFGGNRSRSLTGAQDPAHFGGNRSRALPARAAQRGRSSCEGTGRGAHPDASGAGPCSVARDGTLPSPPLVDMPQRSPREPQEQGLGQSRKEDSLSRRCPDPIPTPGPASGDGLGKQGCVVPTPDCEGPSPAPAPPHGEQVDCDHDGRRCAAGVTPAQLAGGDEAPASEGLLRAAGVTSAQPADGAEAPASEGLLRAAGVTPAQLAGAQRLRQTQKVNAQDRLGLPAANQHSAEATAGREEARADLKAEEVLAGSDIKHEPDLAASGMRGMLCGNADDPATCKEEPSGGGDASLPTLDQ</sequence>
<gene>
    <name evidence="2" type="ORF">CYMTET_35333</name>
</gene>
<protein>
    <submittedName>
        <fullName evidence="2">Uncharacterized protein</fullName>
    </submittedName>
</protein>
<evidence type="ECO:0000313" key="2">
    <source>
        <dbReference type="EMBL" id="KAK3255482.1"/>
    </source>
</evidence>
<feature type="region of interest" description="Disordered" evidence="1">
    <location>
        <begin position="39"/>
        <end position="360"/>
    </location>
</feature>
<organism evidence="2 3">
    <name type="scientific">Cymbomonas tetramitiformis</name>
    <dbReference type="NCBI Taxonomy" id="36881"/>
    <lineage>
        <taxon>Eukaryota</taxon>
        <taxon>Viridiplantae</taxon>
        <taxon>Chlorophyta</taxon>
        <taxon>Pyramimonadophyceae</taxon>
        <taxon>Pyramimonadales</taxon>
        <taxon>Pyramimonadaceae</taxon>
        <taxon>Cymbomonas</taxon>
    </lineage>
</organism>
<feature type="compositionally biased region" description="Basic and acidic residues" evidence="1">
    <location>
        <begin position="46"/>
        <end position="63"/>
    </location>
</feature>
<feature type="non-terminal residue" evidence="2">
    <location>
        <position position="467"/>
    </location>
</feature>
<feature type="compositionally biased region" description="Basic and acidic residues" evidence="1">
    <location>
        <begin position="257"/>
        <end position="268"/>
    </location>
</feature>
<evidence type="ECO:0000313" key="3">
    <source>
        <dbReference type="Proteomes" id="UP001190700"/>
    </source>
</evidence>
<evidence type="ECO:0000256" key="1">
    <source>
        <dbReference type="SAM" id="MobiDB-lite"/>
    </source>
</evidence>